<sequence length="68" mass="6723">MAADMRGGSMGVIGALKGLPGEARTLVLNLGLSLLAVAGCFLVLSAATTVIALVGTAIAALPFLAILW</sequence>
<comment type="caution">
    <text evidence="2">The sequence shown here is derived from an EMBL/GenBank/DDBJ whole genome shotgun (WGS) entry which is preliminary data.</text>
</comment>
<feature type="transmembrane region" description="Helical" evidence="1">
    <location>
        <begin position="50"/>
        <end position="67"/>
    </location>
</feature>
<gene>
    <name evidence="2" type="ORF">HER39_17580</name>
</gene>
<keyword evidence="1" id="KW-0812">Transmembrane</keyword>
<accession>A0ABX1JSQ2</accession>
<dbReference type="EMBL" id="JAAZSR010000498">
    <property type="protein sequence ID" value="NKX52348.1"/>
    <property type="molecule type" value="Genomic_DNA"/>
</dbReference>
<name>A0ABX1JSQ2_9MICC</name>
<reference evidence="2 3" key="1">
    <citation type="submission" date="2020-04" db="EMBL/GenBank/DDBJ databases">
        <authorList>
            <person name="Liu S."/>
        </authorList>
    </citation>
    <scope>NUCLEOTIDE SEQUENCE [LARGE SCALE GENOMIC DNA]</scope>
    <source>
        <strain evidence="2 3">CGMCC 1.15091</strain>
    </source>
</reference>
<protein>
    <submittedName>
        <fullName evidence="2">Uncharacterized protein</fullName>
    </submittedName>
</protein>
<feature type="transmembrane region" description="Helical" evidence="1">
    <location>
        <begin position="26"/>
        <end position="44"/>
    </location>
</feature>
<evidence type="ECO:0000313" key="3">
    <source>
        <dbReference type="Proteomes" id="UP000523795"/>
    </source>
</evidence>
<feature type="non-terminal residue" evidence="2">
    <location>
        <position position="68"/>
    </location>
</feature>
<dbReference type="Proteomes" id="UP000523795">
    <property type="component" value="Unassembled WGS sequence"/>
</dbReference>
<evidence type="ECO:0000256" key="1">
    <source>
        <dbReference type="SAM" id="Phobius"/>
    </source>
</evidence>
<keyword evidence="1" id="KW-1133">Transmembrane helix</keyword>
<keyword evidence="1" id="KW-0472">Membrane</keyword>
<proteinExistence type="predicted"/>
<organism evidence="2 3">
    <name type="scientific">Arthrobacter deserti</name>
    <dbReference type="NCBI Taxonomy" id="1742687"/>
    <lineage>
        <taxon>Bacteria</taxon>
        <taxon>Bacillati</taxon>
        <taxon>Actinomycetota</taxon>
        <taxon>Actinomycetes</taxon>
        <taxon>Micrococcales</taxon>
        <taxon>Micrococcaceae</taxon>
        <taxon>Arthrobacter</taxon>
    </lineage>
</organism>
<evidence type="ECO:0000313" key="2">
    <source>
        <dbReference type="EMBL" id="NKX52348.1"/>
    </source>
</evidence>
<keyword evidence="3" id="KW-1185">Reference proteome</keyword>